<dbReference type="Pfam" id="PF00106">
    <property type="entry name" value="adh_short"/>
    <property type="match status" value="1"/>
</dbReference>
<evidence type="ECO:0000313" key="3">
    <source>
        <dbReference type="Proteomes" id="UP000780801"/>
    </source>
</evidence>
<proteinExistence type="predicted"/>
<dbReference type="GO" id="GO:0016491">
    <property type="term" value="F:oxidoreductase activity"/>
    <property type="evidence" value="ECO:0007669"/>
    <property type="project" value="UniProtKB-KW"/>
</dbReference>
<name>A0A9P6FSD8_9FUNG</name>
<comment type="caution">
    <text evidence="2">The sequence shown here is derived from an EMBL/GenBank/DDBJ whole genome shotgun (WGS) entry which is preliminary data.</text>
</comment>
<keyword evidence="3" id="KW-1185">Reference proteome</keyword>
<gene>
    <name evidence="2" type="ORF">BGW38_002204</name>
</gene>
<dbReference type="Proteomes" id="UP000780801">
    <property type="component" value="Unassembled WGS sequence"/>
</dbReference>
<dbReference type="PRINTS" id="PR00081">
    <property type="entry name" value="GDHRDH"/>
</dbReference>
<dbReference type="Gene3D" id="3.40.50.720">
    <property type="entry name" value="NAD(P)-binding Rossmann-like Domain"/>
    <property type="match status" value="1"/>
</dbReference>
<dbReference type="OrthoDB" id="542013at2759"/>
<accession>A0A9P6FSD8</accession>
<dbReference type="SUPFAM" id="SSF51735">
    <property type="entry name" value="NAD(P)-binding Rossmann-fold domains"/>
    <property type="match status" value="1"/>
</dbReference>
<keyword evidence="1" id="KW-0560">Oxidoreductase</keyword>
<dbReference type="PANTHER" id="PTHR43157">
    <property type="entry name" value="PHOSPHATIDYLINOSITOL-GLYCAN BIOSYNTHESIS CLASS F PROTEIN-RELATED"/>
    <property type="match status" value="1"/>
</dbReference>
<protein>
    <submittedName>
        <fullName evidence="2">Uncharacterized protein</fullName>
    </submittedName>
</protein>
<dbReference type="AlphaFoldDB" id="A0A9P6FSD8"/>
<dbReference type="InterPro" id="IPR036291">
    <property type="entry name" value="NAD(P)-bd_dom_sf"/>
</dbReference>
<dbReference type="PANTHER" id="PTHR43157:SF31">
    <property type="entry name" value="PHOSPHATIDYLINOSITOL-GLYCAN BIOSYNTHESIS CLASS F PROTEIN"/>
    <property type="match status" value="1"/>
</dbReference>
<evidence type="ECO:0000313" key="2">
    <source>
        <dbReference type="EMBL" id="KAF9580953.1"/>
    </source>
</evidence>
<dbReference type="InterPro" id="IPR002347">
    <property type="entry name" value="SDR_fam"/>
</dbReference>
<sequence>MATPATKVYVITGGNIGIGFQLARNILTSQTHARVVLGCRDKTRADNGVKSLQEFIDPATNNAVEHRPLDLASLKSVHAFADDLTKSFPDGIHTLVLNAGLMVHSRTMTEDNYEMNMQVNHLSQFLLTQLLLPLLRVGSEKTPGGEASVVCFISSTLHKPGTGRGKGPELTIENIDGSVEFEGMLIYRNTKLCQAICMHALAATLKDDRSVNVNAVCPGFVPTTDLKRDSGLATRLLMNNVLSKISAATTVEVAGTRVYHAISGENRAKNGIYFSEDAVSESSEESRDPEKQKIWWNWTCKSTGYENLCQA</sequence>
<reference evidence="2" key="1">
    <citation type="journal article" date="2020" name="Fungal Divers.">
        <title>Resolving the Mortierellaceae phylogeny through synthesis of multi-gene phylogenetics and phylogenomics.</title>
        <authorList>
            <person name="Vandepol N."/>
            <person name="Liber J."/>
            <person name="Desiro A."/>
            <person name="Na H."/>
            <person name="Kennedy M."/>
            <person name="Barry K."/>
            <person name="Grigoriev I.V."/>
            <person name="Miller A.N."/>
            <person name="O'Donnell K."/>
            <person name="Stajich J.E."/>
            <person name="Bonito G."/>
        </authorList>
    </citation>
    <scope>NUCLEOTIDE SEQUENCE</scope>
    <source>
        <strain evidence="2">KOD1015</strain>
    </source>
</reference>
<dbReference type="EMBL" id="JAABOA010001754">
    <property type="protein sequence ID" value="KAF9580953.1"/>
    <property type="molecule type" value="Genomic_DNA"/>
</dbReference>
<evidence type="ECO:0000256" key="1">
    <source>
        <dbReference type="ARBA" id="ARBA00023002"/>
    </source>
</evidence>
<organism evidence="2 3">
    <name type="scientific">Lunasporangiospora selenospora</name>
    <dbReference type="NCBI Taxonomy" id="979761"/>
    <lineage>
        <taxon>Eukaryota</taxon>
        <taxon>Fungi</taxon>
        <taxon>Fungi incertae sedis</taxon>
        <taxon>Mucoromycota</taxon>
        <taxon>Mortierellomycotina</taxon>
        <taxon>Mortierellomycetes</taxon>
        <taxon>Mortierellales</taxon>
        <taxon>Mortierellaceae</taxon>
        <taxon>Lunasporangiospora</taxon>
    </lineage>
</organism>